<comment type="caution">
    <text evidence="1">The sequence shown here is derived from an EMBL/GenBank/DDBJ whole genome shotgun (WGS) entry which is preliminary data.</text>
</comment>
<dbReference type="CDD" id="cd06661">
    <property type="entry name" value="GGCT_like"/>
    <property type="match status" value="1"/>
</dbReference>
<organism evidence="1 2">
    <name type="scientific">Natronospirillum operosum</name>
    <dbReference type="NCBI Taxonomy" id="2759953"/>
    <lineage>
        <taxon>Bacteria</taxon>
        <taxon>Pseudomonadati</taxon>
        <taxon>Pseudomonadota</taxon>
        <taxon>Gammaproteobacteria</taxon>
        <taxon>Oceanospirillales</taxon>
        <taxon>Natronospirillaceae</taxon>
        <taxon>Natronospirillum</taxon>
    </lineage>
</organism>
<dbReference type="OrthoDB" id="5567366at2"/>
<keyword evidence="2" id="KW-1185">Reference proteome</keyword>
<sequence length="187" mass="21180">MQHWIFGYGSLICPDSRARTGLTGDALPVIVSGLERHWSVAVSYARLSVLGVRPAAPDAEVGGVLFALGEADFHQFDAREVEYERVRLAPDQVRPVREDRTLPDGDFWVYVPPHRDSPYPIAQSYLDVALRGCLTVGESFAEHFLHHTHSWKTRLNDRADPLYPRPLRPEHQDVLTDIDSLLTRFPL</sequence>
<dbReference type="AlphaFoldDB" id="A0A4Z0WGM8"/>
<dbReference type="InterPro" id="IPR036568">
    <property type="entry name" value="GGCT-like_sf"/>
</dbReference>
<proteinExistence type="predicted"/>
<protein>
    <submittedName>
        <fullName evidence="1">Gamma-glutamylcyclotransferase</fullName>
    </submittedName>
</protein>
<reference evidence="1 2" key="1">
    <citation type="submission" date="2019-04" db="EMBL/GenBank/DDBJ databases">
        <title>Natronospirillum operosus gen. nov., sp. nov., a haloalkaliphilic satellite isolated from decaying biomass of laboratory culture of cyanobacterium Geitlerinema sp. and proposal of Natronospirillaceae fam. nov. and Saccharospirillaceae fam. nov.</title>
        <authorList>
            <person name="Kevbrin V."/>
            <person name="Boltyanskaya Y."/>
            <person name="Koziaeva V."/>
            <person name="Grouzdev D.S."/>
            <person name="Park M."/>
            <person name="Cho J."/>
        </authorList>
    </citation>
    <scope>NUCLEOTIDE SEQUENCE [LARGE SCALE GENOMIC DNA]</scope>
    <source>
        <strain evidence="1 2">G-116</strain>
    </source>
</reference>
<dbReference type="RefSeq" id="WP_135482503.1">
    <property type="nucleotide sequence ID" value="NZ_SRMF01000002.1"/>
</dbReference>
<dbReference type="SUPFAM" id="SSF110857">
    <property type="entry name" value="Gamma-glutamyl cyclotransferase-like"/>
    <property type="match status" value="1"/>
</dbReference>
<dbReference type="Gene3D" id="3.10.490.10">
    <property type="entry name" value="Gamma-glutamyl cyclotransferase-like"/>
    <property type="match status" value="1"/>
</dbReference>
<dbReference type="EMBL" id="SRMF01000002">
    <property type="protein sequence ID" value="TGG93948.1"/>
    <property type="molecule type" value="Genomic_DNA"/>
</dbReference>
<evidence type="ECO:0000313" key="1">
    <source>
        <dbReference type="EMBL" id="TGG93948.1"/>
    </source>
</evidence>
<keyword evidence="1" id="KW-0808">Transferase</keyword>
<accession>A0A4Z0WGM8</accession>
<evidence type="ECO:0000313" key="2">
    <source>
        <dbReference type="Proteomes" id="UP000297475"/>
    </source>
</evidence>
<dbReference type="Proteomes" id="UP000297475">
    <property type="component" value="Unassembled WGS sequence"/>
</dbReference>
<dbReference type="GO" id="GO:0016740">
    <property type="term" value="F:transferase activity"/>
    <property type="evidence" value="ECO:0007669"/>
    <property type="project" value="UniProtKB-KW"/>
</dbReference>
<dbReference type="InterPro" id="IPR013024">
    <property type="entry name" value="GGCT-like"/>
</dbReference>
<gene>
    <name evidence="1" type="ORF">E4656_07110</name>
</gene>
<name>A0A4Z0WGM8_9GAMM</name>